<dbReference type="Proteomes" id="UP000662783">
    <property type="component" value="Chromosome"/>
</dbReference>
<reference evidence="2" key="1">
    <citation type="submission" date="2021-02" db="EMBL/GenBank/DDBJ databases">
        <title>Fulvivirga sp. S481 isolated from sea water.</title>
        <authorList>
            <person name="Bae S.S."/>
            <person name="Baek K."/>
        </authorList>
    </citation>
    <scope>NUCLEOTIDE SEQUENCE</scope>
    <source>
        <strain evidence="2">S481</strain>
    </source>
</reference>
<evidence type="ECO:0000313" key="3">
    <source>
        <dbReference type="Proteomes" id="UP000662783"/>
    </source>
</evidence>
<feature type="domain" description="DUF4440" evidence="1">
    <location>
        <begin position="46"/>
        <end position="141"/>
    </location>
</feature>
<dbReference type="AlphaFoldDB" id="A0A974WJ78"/>
<keyword evidence="3" id="KW-1185">Reference proteome</keyword>
<accession>A0A974WJ78</accession>
<dbReference type="EMBL" id="CP070608">
    <property type="protein sequence ID" value="QSE98929.1"/>
    <property type="molecule type" value="Genomic_DNA"/>
</dbReference>
<protein>
    <submittedName>
        <fullName evidence="2">DUF4440 domain-containing protein</fullName>
    </submittedName>
</protein>
<dbReference type="SUPFAM" id="SSF54427">
    <property type="entry name" value="NTF2-like"/>
    <property type="match status" value="1"/>
</dbReference>
<dbReference type="InterPro" id="IPR027843">
    <property type="entry name" value="DUF4440"/>
</dbReference>
<dbReference type="InterPro" id="IPR032710">
    <property type="entry name" value="NTF2-like_dom_sf"/>
</dbReference>
<name>A0A974WJ78_9BACT</name>
<dbReference type="KEGG" id="fuv:JR347_07560"/>
<dbReference type="Gene3D" id="3.10.450.50">
    <property type="match status" value="1"/>
</dbReference>
<dbReference type="Pfam" id="PF14534">
    <property type="entry name" value="DUF4440"/>
    <property type="match status" value="1"/>
</dbReference>
<dbReference type="RefSeq" id="WP_205723443.1">
    <property type="nucleotide sequence ID" value="NZ_CP070608.1"/>
</dbReference>
<evidence type="ECO:0000259" key="1">
    <source>
        <dbReference type="Pfam" id="PF14534"/>
    </source>
</evidence>
<evidence type="ECO:0000313" key="2">
    <source>
        <dbReference type="EMBL" id="QSE98929.1"/>
    </source>
</evidence>
<gene>
    <name evidence="2" type="ORF">JR347_07560</name>
</gene>
<organism evidence="2 3">
    <name type="scientific">Fulvivirga lutea</name>
    <dbReference type="NCBI Taxonomy" id="2810512"/>
    <lineage>
        <taxon>Bacteria</taxon>
        <taxon>Pseudomonadati</taxon>
        <taxon>Bacteroidota</taxon>
        <taxon>Cytophagia</taxon>
        <taxon>Cytophagales</taxon>
        <taxon>Fulvivirgaceae</taxon>
        <taxon>Fulvivirga</taxon>
    </lineage>
</organism>
<proteinExistence type="predicted"/>
<sequence>MKKIITTLLTAAILASCSSKQNPNNYSLEITKQDTTDLKHLKTTLWPTSYHQGKPEMLDQILHEYFEMIGHSGEVSDKRFELEWVKNNHVAPDSFYYEIKRLDIFNNGTAVIAGTGHVFNDSTKSTYESSNVLIKENGKWKAILSHVSGVK</sequence>
<dbReference type="PROSITE" id="PS51257">
    <property type="entry name" value="PROKAR_LIPOPROTEIN"/>
    <property type="match status" value="1"/>
</dbReference>